<evidence type="ECO:0000256" key="2">
    <source>
        <dbReference type="ARBA" id="ARBA00022679"/>
    </source>
</evidence>
<accession>A0A512LAA9</accession>
<dbReference type="InterPro" id="IPR029063">
    <property type="entry name" value="SAM-dependent_MTases_sf"/>
</dbReference>
<dbReference type="Gene3D" id="3.40.50.150">
    <property type="entry name" value="Vaccinia Virus protein VP39"/>
    <property type="match status" value="1"/>
</dbReference>
<dbReference type="Proteomes" id="UP000321337">
    <property type="component" value="Unassembled WGS sequence"/>
</dbReference>
<sequence>MMLEERLFPATAMPDQNWWHALWPDPDGIVRDLRIESAMTVVDLGCGDGYFTAAIARQLGRGRVIGFDLDPAMLEQAQAACDGMANCDWLRGDAMELSHLIGAPADYVLIANTFHGVPDKTALAREIAAVLARAGHFAIVNWYPRAREETPVLGQPRGPRTELRMSTEQTRAVVEPAGFELEALVELPPYHYGAIFRKAEKHEKP</sequence>
<dbReference type="AlphaFoldDB" id="A0A512LAA9"/>
<dbReference type="GO" id="GO:0008168">
    <property type="term" value="F:methyltransferase activity"/>
    <property type="evidence" value="ECO:0007669"/>
    <property type="project" value="UniProtKB-KW"/>
</dbReference>
<dbReference type="Pfam" id="PF13649">
    <property type="entry name" value="Methyltransf_25"/>
    <property type="match status" value="1"/>
</dbReference>
<reference evidence="4 5" key="1">
    <citation type="submission" date="2019-07" db="EMBL/GenBank/DDBJ databases">
        <title>Whole genome shotgun sequence of Thiobacillus plumbophilus NBRC 107929.</title>
        <authorList>
            <person name="Hosoyama A."/>
            <person name="Uohara A."/>
            <person name="Ohji S."/>
            <person name="Ichikawa N."/>
        </authorList>
    </citation>
    <scope>NUCLEOTIDE SEQUENCE [LARGE SCALE GENOMIC DNA]</scope>
    <source>
        <strain evidence="4 5">NBRC 107929</strain>
    </source>
</reference>
<dbReference type="CDD" id="cd02440">
    <property type="entry name" value="AdoMet_MTases"/>
    <property type="match status" value="1"/>
</dbReference>
<dbReference type="RefSeq" id="WP_147074354.1">
    <property type="nucleotide sequence ID" value="NZ_AP021884.1"/>
</dbReference>
<dbReference type="GO" id="GO:0032259">
    <property type="term" value="P:methylation"/>
    <property type="evidence" value="ECO:0007669"/>
    <property type="project" value="UniProtKB-KW"/>
</dbReference>
<dbReference type="SUPFAM" id="SSF53335">
    <property type="entry name" value="S-adenosyl-L-methionine-dependent methyltransferases"/>
    <property type="match status" value="1"/>
</dbReference>
<dbReference type="OrthoDB" id="9795634at2"/>
<dbReference type="PANTHER" id="PTHR43861:SF1">
    <property type="entry name" value="TRANS-ACONITATE 2-METHYLTRANSFERASE"/>
    <property type="match status" value="1"/>
</dbReference>
<protein>
    <submittedName>
        <fullName evidence="4">Methyltransferase type 11</fullName>
    </submittedName>
</protein>
<evidence type="ECO:0000256" key="1">
    <source>
        <dbReference type="ARBA" id="ARBA00022603"/>
    </source>
</evidence>
<name>A0A512LAA9_9PROT</name>
<keyword evidence="2 4" id="KW-0808">Transferase</keyword>
<evidence type="ECO:0000313" key="5">
    <source>
        <dbReference type="Proteomes" id="UP000321337"/>
    </source>
</evidence>
<evidence type="ECO:0000259" key="3">
    <source>
        <dbReference type="Pfam" id="PF13649"/>
    </source>
</evidence>
<keyword evidence="5" id="KW-1185">Reference proteome</keyword>
<proteinExistence type="predicted"/>
<evidence type="ECO:0000313" key="4">
    <source>
        <dbReference type="EMBL" id="GEP31414.1"/>
    </source>
</evidence>
<dbReference type="PANTHER" id="PTHR43861">
    <property type="entry name" value="TRANS-ACONITATE 2-METHYLTRANSFERASE-RELATED"/>
    <property type="match status" value="1"/>
</dbReference>
<keyword evidence="1 4" id="KW-0489">Methyltransferase</keyword>
<comment type="caution">
    <text evidence="4">The sequence shown here is derived from an EMBL/GenBank/DDBJ whole genome shotgun (WGS) entry which is preliminary data.</text>
</comment>
<dbReference type="EMBL" id="BKAD01000029">
    <property type="protein sequence ID" value="GEP31414.1"/>
    <property type="molecule type" value="Genomic_DNA"/>
</dbReference>
<feature type="domain" description="Methyltransferase" evidence="3">
    <location>
        <begin position="41"/>
        <end position="135"/>
    </location>
</feature>
<organism evidence="4 5">
    <name type="scientific">Sulfuriferula plumbiphila</name>
    <dbReference type="NCBI Taxonomy" id="171865"/>
    <lineage>
        <taxon>Bacteria</taxon>
        <taxon>Pseudomonadati</taxon>
        <taxon>Pseudomonadota</taxon>
        <taxon>Betaproteobacteria</taxon>
        <taxon>Nitrosomonadales</taxon>
        <taxon>Sulfuricellaceae</taxon>
        <taxon>Sulfuriferula</taxon>
    </lineage>
</organism>
<gene>
    <name evidence="4" type="ORF">TPL01_25520</name>
</gene>
<dbReference type="InterPro" id="IPR041698">
    <property type="entry name" value="Methyltransf_25"/>
</dbReference>